<comment type="caution">
    <text evidence="6">The sequence shown here is derived from an EMBL/GenBank/DDBJ whole genome shotgun (WGS) entry which is preliminary data.</text>
</comment>
<evidence type="ECO:0000256" key="2">
    <source>
        <dbReference type="ARBA" id="ARBA00022578"/>
    </source>
</evidence>
<dbReference type="EMBL" id="JAQQBZ010000004">
    <property type="protein sequence ID" value="MFM0592855.1"/>
    <property type="molecule type" value="Genomic_DNA"/>
</dbReference>
<dbReference type="RefSeq" id="WP_408211020.1">
    <property type="nucleotide sequence ID" value="NZ_JAQQBZ010000004.1"/>
</dbReference>
<keyword evidence="4" id="KW-0233">DNA recombination</keyword>
<dbReference type="SUPFAM" id="SSF53098">
    <property type="entry name" value="Ribonuclease H-like"/>
    <property type="match status" value="1"/>
</dbReference>
<dbReference type="Pfam" id="PF01609">
    <property type="entry name" value="DDE_Tnp_1"/>
    <property type="match status" value="1"/>
</dbReference>
<reference evidence="6 7" key="1">
    <citation type="journal article" date="2024" name="Chem. Sci.">
        <title>Discovery of megapolipeptins by genome mining of a Burkholderiales bacteria collection.</title>
        <authorList>
            <person name="Paulo B.S."/>
            <person name="Recchia M.J.J."/>
            <person name="Lee S."/>
            <person name="Fergusson C.H."/>
            <person name="Romanowski S.B."/>
            <person name="Hernandez A."/>
            <person name="Krull N."/>
            <person name="Liu D.Y."/>
            <person name="Cavanagh H."/>
            <person name="Bos A."/>
            <person name="Gray C.A."/>
            <person name="Murphy B.T."/>
            <person name="Linington R.G."/>
            <person name="Eustaquio A.S."/>
        </authorList>
    </citation>
    <scope>NUCLEOTIDE SEQUENCE [LARGE SCALE GENOMIC DNA]</scope>
    <source>
        <strain evidence="6 7">RL17-335-BIF-A</strain>
    </source>
</reference>
<keyword evidence="2" id="KW-0815">Transposition</keyword>
<dbReference type="InterPro" id="IPR002559">
    <property type="entry name" value="Transposase_11"/>
</dbReference>
<evidence type="ECO:0000313" key="7">
    <source>
        <dbReference type="Proteomes" id="UP001629367"/>
    </source>
</evidence>
<sequence length="398" mass="44594">MLDPALADRVRRSPAAFTRNRILTLPRMAALMMSGMCASVQTELDALFGALGEHGARSRAVSAQAFSKARRGLSADLFELARARLISLAQPHIDSMRWHGLRLVAADGSRLRVGTRRGHELRADHYAFALFLPGAELTLHATLHPADGAERQMLFEALDVLQPRTDLLLLDRGYIGNTMVAALVQREIPFCMRVDARNWKCVSAFARSGKAEHVVTLEAPGEQDARDYELMRRPTTVRLIRDVTPSGRVRVLMTSLLDSERYPAASFGALYHQRWRVEEAFKRLKHRLRLEAVTGLDYLALQQDFGAKILADNLCTLLSELDAPHDDGHASRPNRVYALGALKPILGGCLLRVRHCLDRLAAVLDVIRQTRCRIQPSRSYPRPPRKAKPHFHLAYKLA</sequence>
<dbReference type="InterPro" id="IPR012337">
    <property type="entry name" value="RNaseH-like_sf"/>
</dbReference>
<proteinExistence type="inferred from homology"/>
<protein>
    <submittedName>
        <fullName evidence="6">IS4 family transposase</fullName>
    </submittedName>
</protein>
<dbReference type="PANTHER" id="PTHR33258:SF1">
    <property type="entry name" value="TRANSPOSASE INSL FOR INSERTION SEQUENCE ELEMENT IS186A-RELATED"/>
    <property type="match status" value="1"/>
</dbReference>
<keyword evidence="3" id="KW-0238">DNA-binding</keyword>
<feature type="domain" description="Transposase IS4-like" evidence="5">
    <location>
        <begin position="99"/>
        <end position="313"/>
    </location>
</feature>
<keyword evidence="7" id="KW-1185">Reference proteome</keyword>
<gene>
    <name evidence="6" type="ORF">PQQ68_07455</name>
</gene>
<accession>A0ABW9D3E9</accession>
<dbReference type="InterPro" id="IPR047952">
    <property type="entry name" value="Transpos_IS4"/>
</dbReference>
<dbReference type="NCBIfam" id="NF033592">
    <property type="entry name" value="transpos_IS4_1"/>
    <property type="match status" value="1"/>
</dbReference>
<evidence type="ECO:0000313" key="6">
    <source>
        <dbReference type="EMBL" id="MFM0592855.1"/>
    </source>
</evidence>
<name>A0ABW9D3E9_9BURK</name>
<comment type="similarity">
    <text evidence="1">Belongs to the transposase 11 family.</text>
</comment>
<evidence type="ECO:0000256" key="1">
    <source>
        <dbReference type="ARBA" id="ARBA00010075"/>
    </source>
</evidence>
<dbReference type="Proteomes" id="UP001629367">
    <property type="component" value="Unassembled WGS sequence"/>
</dbReference>
<evidence type="ECO:0000256" key="4">
    <source>
        <dbReference type="ARBA" id="ARBA00023172"/>
    </source>
</evidence>
<evidence type="ECO:0000259" key="5">
    <source>
        <dbReference type="Pfam" id="PF01609"/>
    </source>
</evidence>
<dbReference type="PANTHER" id="PTHR33258">
    <property type="entry name" value="TRANSPOSASE INSL FOR INSERTION SEQUENCE ELEMENT IS186A-RELATED"/>
    <property type="match status" value="1"/>
</dbReference>
<evidence type="ECO:0000256" key="3">
    <source>
        <dbReference type="ARBA" id="ARBA00023125"/>
    </source>
</evidence>
<organism evidence="6 7">
    <name type="scientific">Paraburkholderia dilworthii</name>
    <dbReference type="NCBI Taxonomy" id="948106"/>
    <lineage>
        <taxon>Bacteria</taxon>
        <taxon>Pseudomonadati</taxon>
        <taxon>Pseudomonadota</taxon>
        <taxon>Betaproteobacteria</taxon>
        <taxon>Burkholderiales</taxon>
        <taxon>Burkholderiaceae</taxon>
        <taxon>Paraburkholderia</taxon>
    </lineage>
</organism>